<organism evidence="1 2">
    <name type="scientific">Clathrospora elynae</name>
    <dbReference type="NCBI Taxonomy" id="706981"/>
    <lineage>
        <taxon>Eukaryota</taxon>
        <taxon>Fungi</taxon>
        <taxon>Dikarya</taxon>
        <taxon>Ascomycota</taxon>
        <taxon>Pezizomycotina</taxon>
        <taxon>Dothideomycetes</taxon>
        <taxon>Pleosporomycetidae</taxon>
        <taxon>Pleosporales</taxon>
        <taxon>Diademaceae</taxon>
        <taxon>Clathrospora</taxon>
    </lineage>
</organism>
<gene>
    <name evidence="1" type="ORF">EJ02DRAFT_112723</name>
</gene>
<sequence>MSERGFSFWISLLGRSCSLPGTFRALTTPCANYLCFIQIQRPQAMSAQAACGPPIIRFPTITITHHHRPLPTRTGHSTHRIWLFFIVCRFPEPGLHSLAECIFYVRR</sequence>
<evidence type="ECO:0000313" key="2">
    <source>
        <dbReference type="Proteomes" id="UP000800038"/>
    </source>
</evidence>
<evidence type="ECO:0000313" key="1">
    <source>
        <dbReference type="EMBL" id="KAF1935794.1"/>
    </source>
</evidence>
<dbReference type="Proteomes" id="UP000800038">
    <property type="component" value="Unassembled WGS sequence"/>
</dbReference>
<name>A0A6A5S8E0_9PLEO</name>
<protein>
    <submittedName>
        <fullName evidence="1">Uncharacterized protein</fullName>
    </submittedName>
</protein>
<proteinExistence type="predicted"/>
<keyword evidence="2" id="KW-1185">Reference proteome</keyword>
<dbReference type="EMBL" id="ML976234">
    <property type="protein sequence ID" value="KAF1935794.1"/>
    <property type="molecule type" value="Genomic_DNA"/>
</dbReference>
<accession>A0A6A5S8E0</accession>
<reference evidence="1" key="1">
    <citation type="journal article" date="2020" name="Stud. Mycol.">
        <title>101 Dothideomycetes genomes: a test case for predicting lifestyles and emergence of pathogens.</title>
        <authorList>
            <person name="Haridas S."/>
            <person name="Albert R."/>
            <person name="Binder M."/>
            <person name="Bloem J."/>
            <person name="Labutti K."/>
            <person name="Salamov A."/>
            <person name="Andreopoulos B."/>
            <person name="Baker S."/>
            <person name="Barry K."/>
            <person name="Bills G."/>
            <person name="Bluhm B."/>
            <person name="Cannon C."/>
            <person name="Castanera R."/>
            <person name="Culley D."/>
            <person name="Daum C."/>
            <person name="Ezra D."/>
            <person name="Gonzalez J."/>
            <person name="Henrissat B."/>
            <person name="Kuo A."/>
            <person name="Liang C."/>
            <person name="Lipzen A."/>
            <person name="Lutzoni F."/>
            <person name="Magnuson J."/>
            <person name="Mondo S."/>
            <person name="Nolan M."/>
            <person name="Ohm R."/>
            <person name="Pangilinan J."/>
            <person name="Park H.-J."/>
            <person name="Ramirez L."/>
            <person name="Alfaro M."/>
            <person name="Sun H."/>
            <person name="Tritt A."/>
            <person name="Yoshinaga Y."/>
            <person name="Zwiers L.-H."/>
            <person name="Turgeon B."/>
            <person name="Goodwin S."/>
            <person name="Spatafora J."/>
            <person name="Crous P."/>
            <person name="Grigoriev I."/>
        </authorList>
    </citation>
    <scope>NUCLEOTIDE SEQUENCE</scope>
    <source>
        <strain evidence="1">CBS 161.51</strain>
    </source>
</reference>
<dbReference type="AlphaFoldDB" id="A0A6A5S8E0"/>